<dbReference type="EMBL" id="AP005072">
    <property type="protein sequence ID" value="BAD25751.1"/>
    <property type="molecule type" value="Genomic_DNA"/>
</dbReference>
<name>Q6H698_ORYSJ</name>
<sequence>MGLLNYDSKKETTLRVVPSLVLENQDAFIRSSYTQAPMGAYPIQQKPPANPLQRAATASTPRHCPTIKVGSQPPARSDSIHLVELERDKAGRVRTCHLVVSSSPPSSHRDSLPAVAPQSCHAPTMASSPAHCFSLHVVLAGLPPSMSLAPAAARHDSSLPSAVVVARVGPLSSIVLASCCCGLRLPSASRYATARTSHRPQRPLNLPPSHRCHSRGRLHLQSNPAANTRSSGGDKYDDGGSAASRYTVTQPSQHVVPPPHAEGGLQLGFWLRRHYPGSRVDFGDSEAGRGGEGGGCRE</sequence>
<feature type="region of interest" description="Disordered" evidence="1">
    <location>
        <begin position="193"/>
        <end position="244"/>
    </location>
</feature>
<feature type="compositionally biased region" description="Polar residues" evidence="1">
    <location>
        <begin position="220"/>
        <end position="229"/>
    </location>
</feature>
<gene>
    <name evidence="2" type="ORF">P0516F12.7</name>
    <name evidence="3" type="ORF">P0708H12.33</name>
</gene>
<evidence type="ECO:0000313" key="4">
    <source>
        <dbReference type="Proteomes" id="UP000000763"/>
    </source>
</evidence>
<reference evidence="4" key="3">
    <citation type="journal article" date="2005" name="Nature">
        <title>The map-based sequence of the rice genome.</title>
        <authorList>
            <consortium name="International rice genome sequencing project (IRGSP)"/>
            <person name="Matsumoto T."/>
            <person name="Wu J."/>
            <person name="Kanamori H."/>
            <person name="Katayose Y."/>
            <person name="Fujisawa M."/>
            <person name="Namiki N."/>
            <person name="Mizuno H."/>
            <person name="Yamamoto K."/>
            <person name="Antonio B.A."/>
            <person name="Baba T."/>
            <person name="Sakata K."/>
            <person name="Nagamura Y."/>
            <person name="Aoki H."/>
            <person name="Arikawa K."/>
            <person name="Arita K."/>
            <person name="Bito T."/>
            <person name="Chiden Y."/>
            <person name="Fujitsuka N."/>
            <person name="Fukunaka R."/>
            <person name="Hamada M."/>
            <person name="Harada C."/>
            <person name="Hayashi A."/>
            <person name="Hijishita S."/>
            <person name="Honda M."/>
            <person name="Hosokawa S."/>
            <person name="Ichikawa Y."/>
            <person name="Idonuma A."/>
            <person name="Iijima M."/>
            <person name="Ikeda M."/>
            <person name="Ikeno M."/>
            <person name="Ito K."/>
            <person name="Ito S."/>
            <person name="Ito T."/>
            <person name="Ito Y."/>
            <person name="Ito Y."/>
            <person name="Iwabuchi A."/>
            <person name="Kamiya K."/>
            <person name="Karasawa W."/>
            <person name="Kurita K."/>
            <person name="Katagiri S."/>
            <person name="Kikuta A."/>
            <person name="Kobayashi H."/>
            <person name="Kobayashi N."/>
            <person name="Machita K."/>
            <person name="Maehara T."/>
            <person name="Masukawa M."/>
            <person name="Mizubayashi T."/>
            <person name="Mukai Y."/>
            <person name="Nagasaki H."/>
            <person name="Nagata Y."/>
            <person name="Naito S."/>
            <person name="Nakashima M."/>
            <person name="Nakama Y."/>
            <person name="Nakamichi Y."/>
            <person name="Nakamura M."/>
            <person name="Meguro A."/>
            <person name="Negishi M."/>
            <person name="Ohta I."/>
            <person name="Ohta T."/>
            <person name="Okamoto M."/>
            <person name="Ono N."/>
            <person name="Saji S."/>
            <person name="Sakaguchi M."/>
            <person name="Sakai K."/>
            <person name="Shibata M."/>
            <person name="Shimokawa T."/>
            <person name="Song J."/>
            <person name="Takazaki Y."/>
            <person name="Terasawa K."/>
            <person name="Tsugane M."/>
            <person name="Tsuji K."/>
            <person name="Ueda S."/>
            <person name="Waki K."/>
            <person name="Yamagata H."/>
            <person name="Yamamoto M."/>
            <person name="Yamamoto S."/>
            <person name="Yamane H."/>
            <person name="Yoshiki S."/>
            <person name="Yoshihara R."/>
            <person name="Yukawa K."/>
            <person name="Zhong H."/>
            <person name="Yano M."/>
            <person name="Yuan Q."/>
            <person name="Ouyang S."/>
            <person name="Liu J."/>
            <person name="Jones K.M."/>
            <person name="Gansberger K."/>
            <person name="Moffat K."/>
            <person name="Hill J."/>
            <person name="Bera J."/>
            <person name="Fadrosh D."/>
            <person name="Jin S."/>
            <person name="Johri S."/>
            <person name="Kim M."/>
            <person name="Overton L."/>
            <person name="Reardon M."/>
            <person name="Tsitrin T."/>
            <person name="Vuong H."/>
            <person name="Weaver B."/>
            <person name="Ciecko A."/>
            <person name="Tallon L."/>
            <person name="Jackson J."/>
            <person name="Pai G."/>
            <person name="Aken S.V."/>
            <person name="Utterback T."/>
            <person name="Reidmuller S."/>
            <person name="Feldblyum T."/>
            <person name="Hsiao J."/>
            <person name="Zismann V."/>
            <person name="Iobst S."/>
            <person name="de Vazeille A.R."/>
            <person name="Buell C.R."/>
            <person name="Ying K."/>
            <person name="Li Y."/>
            <person name="Lu T."/>
            <person name="Huang Y."/>
            <person name="Zhao Q."/>
            <person name="Feng Q."/>
            <person name="Zhang L."/>
            <person name="Zhu J."/>
            <person name="Weng Q."/>
            <person name="Mu J."/>
            <person name="Lu Y."/>
            <person name="Fan D."/>
            <person name="Liu Y."/>
            <person name="Guan J."/>
            <person name="Zhang Y."/>
            <person name="Yu S."/>
            <person name="Liu X."/>
            <person name="Zhang Y."/>
            <person name="Hong G."/>
            <person name="Han B."/>
            <person name="Choisne N."/>
            <person name="Demange N."/>
            <person name="Orjeda G."/>
            <person name="Samain S."/>
            <person name="Cattolico L."/>
            <person name="Pelletier E."/>
            <person name="Couloux A."/>
            <person name="Segurens B."/>
            <person name="Wincker P."/>
            <person name="D'Hont A."/>
            <person name="Scarpelli C."/>
            <person name="Weissenbach J."/>
            <person name="Salanoubat M."/>
            <person name="Quetier F."/>
            <person name="Yu Y."/>
            <person name="Kim H.R."/>
            <person name="Rambo T."/>
            <person name="Currie J."/>
            <person name="Collura K."/>
            <person name="Luo M."/>
            <person name="Yang T."/>
            <person name="Ammiraju J.S.S."/>
            <person name="Engler F."/>
            <person name="Soderlund C."/>
            <person name="Wing R.A."/>
            <person name="Palmer L.E."/>
            <person name="de la Bastide M."/>
            <person name="Spiegel L."/>
            <person name="Nascimento L."/>
            <person name="Zutavern T."/>
            <person name="O'Shaughnessy A."/>
            <person name="Dike S."/>
            <person name="Dedhia N."/>
            <person name="Preston R."/>
            <person name="Balija V."/>
            <person name="McCombie W.R."/>
            <person name="Chow T."/>
            <person name="Chen H."/>
            <person name="Chung M."/>
            <person name="Chen C."/>
            <person name="Shaw J."/>
            <person name="Wu H."/>
            <person name="Hsiao K."/>
            <person name="Chao Y."/>
            <person name="Chu M."/>
            <person name="Cheng C."/>
            <person name="Hour A."/>
            <person name="Lee P."/>
            <person name="Lin S."/>
            <person name="Lin Y."/>
            <person name="Liou J."/>
            <person name="Liu S."/>
            <person name="Hsing Y."/>
            <person name="Raghuvanshi S."/>
            <person name="Mohanty A."/>
            <person name="Bharti A.K."/>
            <person name="Gaur A."/>
            <person name="Gupta V."/>
            <person name="Kumar D."/>
            <person name="Ravi V."/>
            <person name="Vij S."/>
            <person name="Kapur A."/>
            <person name="Khurana P."/>
            <person name="Khurana P."/>
            <person name="Khurana J.P."/>
            <person name="Tyagi A.K."/>
            <person name="Gaikwad K."/>
            <person name="Singh A."/>
            <person name="Dalal V."/>
            <person name="Srivastava S."/>
            <person name="Dixit A."/>
            <person name="Pal A.K."/>
            <person name="Ghazi I.A."/>
            <person name="Yadav M."/>
            <person name="Pandit A."/>
            <person name="Bhargava A."/>
            <person name="Sureshbabu K."/>
            <person name="Batra K."/>
            <person name="Sharma T.R."/>
            <person name="Mohapatra T."/>
            <person name="Singh N.K."/>
            <person name="Messing J."/>
            <person name="Nelson A.B."/>
            <person name="Fuks G."/>
            <person name="Kavchok S."/>
            <person name="Keizer G."/>
            <person name="Linton E."/>
            <person name="Llaca V."/>
            <person name="Song R."/>
            <person name="Tanyolac B."/>
            <person name="Young S."/>
            <person name="Ho-Il K."/>
            <person name="Hahn J.H."/>
            <person name="Sangsakoo G."/>
            <person name="Vanavichit A."/>
            <person name="de Mattos Luiz.A.T."/>
            <person name="Zimmer P.D."/>
            <person name="Malone G."/>
            <person name="Dellagostin O."/>
            <person name="de Oliveira A.C."/>
            <person name="Bevan M."/>
            <person name="Bancroft I."/>
            <person name="Minx P."/>
            <person name="Cordum H."/>
            <person name="Wilson R."/>
            <person name="Cheng Z."/>
            <person name="Jin W."/>
            <person name="Jiang J."/>
            <person name="Leong S.A."/>
            <person name="Iwama H."/>
            <person name="Gojobori T."/>
            <person name="Itoh T."/>
            <person name="Niimura Y."/>
            <person name="Fujii Y."/>
            <person name="Habara T."/>
            <person name="Sakai H."/>
            <person name="Sato Y."/>
            <person name="Wilson G."/>
            <person name="Kumar K."/>
            <person name="McCouch S."/>
            <person name="Juretic N."/>
            <person name="Hoen D."/>
            <person name="Wright S."/>
            <person name="Bruskiewich R."/>
            <person name="Bureau T."/>
            <person name="Miyao A."/>
            <person name="Hirochika H."/>
            <person name="Nishikawa T."/>
            <person name="Kadowaki K."/>
            <person name="Sugiura M."/>
            <person name="Burr B."/>
            <person name="Sasaki T."/>
        </authorList>
    </citation>
    <scope>NUCLEOTIDE SEQUENCE [LARGE SCALE GENOMIC DNA]</scope>
    <source>
        <strain evidence="4">cv. Nipponbare</strain>
    </source>
</reference>
<evidence type="ECO:0000313" key="3">
    <source>
        <dbReference type="EMBL" id="BAD25751.1"/>
    </source>
</evidence>
<organism evidence="3 4">
    <name type="scientific">Oryza sativa subsp. japonica</name>
    <name type="common">Rice</name>
    <dbReference type="NCBI Taxonomy" id="39947"/>
    <lineage>
        <taxon>Eukaryota</taxon>
        <taxon>Viridiplantae</taxon>
        <taxon>Streptophyta</taxon>
        <taxon>Embryophyta</taxon>
        <taxon>Tracheophyta</taxon>
        <taxon>Spermatophyta</taxon>
        <taxon>Magnoliopsida</taxon>
        <taxon>Liliopsida</taxon>
        <taxon>Poales</taxon>
        <taxon>Poaceae</taxon>
        <taxon>BOP clade</taxon>
        <taxon>Oryzoideae</taxon>
        <taxon>Oryzeae</taxon>
        <taxon>Oryzinae</taxon>
        <taxon>Oryza</taxon>
        <taxon>Oryza sativa</taxon>
    </lineage>
</organism>
<evidence type="ECO:0000256" key="1">
    <source>
        <dbReference type="SAM" id="MobiDB-lite"/>
    </source>
</evidence>
<dbReference type="AlphaFoldDB" id="Q6H698"/>
<dbReference type="Proteomes" id="UP000000763">
    <property type="component" value="Chromosome 2"/>
</dbReference>
<dbReference type="EMBL" id="AP004883">
    <property type="protein sequence ID" value="BAD25620.1"/>
    <property type="molecule type" value="Genomic_DNA"/>
</dbReference>
<accession>Q6H698</accession>
<reference evidence="2" key="1">
    <citation type="submission" date="2002-03" db="EMBL/GenBank/DDBJ databases">
        <title>Oryza sativa nipponbare(GA3) genomic DNA, chromosome 2, PAC clone:P0516F12.</title>
        <authorList>
            <person name="Sasaki T."/>
            <person name="Matsumoto T."/>
            <person name="Yamamoto K."/>
        </authorList>
    </citation>
    <scope>NUCLEOTIDE SEQUENCE</scope>
</reference>
<proteinExistence type="predicted"/>
<reference evidence="4" key="4">
    <citation type="journal article" date="2008" name="Nucleic Acids Res.">
        <title>The rice annotation project database (RAP-DB): 2008 update.</title>
        <authorList>
            <consortium name="The rice annotation project (RAP)"/>
        </authorList>
    </citation>
    <scope>GENOME REANNOTATION</scope>
    <source>
        <strain evidence="4">cv. Nipponbare</strain>
    </source>
</reference>
<reference evidence="3" key="2">
    <citation type="submission" date="2002-04" db="EMBL/GenBank/DDBJ databases">
        <title>Oryza sativa nipponbare(GA3) genomic DNA, chromosome 2, PAC clone:P0708H12.</title>
        <authorList>
            <person name="Sasaki T."/>
            <person name="Matsumoto T."/>
            <person name="Katayose Y."/>
        </authorList>
    </citation>
    <scope>NUCLEOTIDE SEQUENCE</scope>
</reference>
<protein>
    <submittedName>
        <fullName evidence="3">Uncharacterized protein</fullName>
    </submittedName>
</protein>
<evidence type="ECO:0000313" key="2">
    <source>
        <dbReference type="EMBL" id="BAD25620.1"/>
    </source>
</evidence>